<feature type="transmembrane region" description="Helical" evidence="2">
    <location>
        <begin position="77"/>
        <end position="101"/>
    </location>
</feature>
<evidence type="ECO:0000313" key="4">
    <source>
        <dbReference type="Proteomes" id="UP000016922"/>
    </source>
</evidence>
<feature type="transmembrane region" description="Helical" evidence="2">
    <location>
        <begin position="47"/>
        <end position="65"/>
    </location>
</feature>
<protein>
    <submittedName>
        <fullName evidence="3">Uncharacterized protein</fullName>
    </submittedName>
</protein>
<keyword evidence="2" id="KW-1133">Transmembrane helix</keyword>
<dbReference type="EMBL" id="KE145363">
    <property type="protein sequence ID" value="EPE30807.1"/>
    <property type="molecule type" value="Genomic_DNA"/>
</dbReference>
<keyword evidence="4" id="KW-1185">Reference proteome</keyword>
<evidence type="ECO:0000313" key="3">
    <source>
        <dbReference type="EMBL" id="EPE30807.1"/>
    </source>
</evidence>
<name>S3CWU3_GLAL2</name>
<dbReference type="OrthoDB" id="3436860at2759"/>
<dbReference type="Proteomes" id="UP000016922">
    <property type="component" value="Unassembled WGS sequence"/>
</dbReference>
<gene>
    <name evidence="3" type="ORF">GLAREA_03774</name>
</gene>
<evidence type="ECO:0000256" key="2">
    <source>
        <dbReference type="SAM" id="Phobius"/>
    </source>
</evidence>
<dbReference type="GeneID" id="19462829"/>
<proteinExistence type="predicted"/>
<dbReference type="AlphaFoldDB" id="S3CWU3"/>
<dbReference type="KEGG" id="glz:GLAREA_03774"/>
<dbReference type="RefSeq" id="XP_008082218.1">
    <property type="nucleotide sequence ID" value="XM_008084027.1"/>
</dbReference>
<feature type="region of interest" description="Disordered" evidence="1">
    <location>
        <begin position="163"/>
        <end position="191"/>
    </location>
</feature>
<reference evidence="3 4" key="1">
    <citation type="journal article" date="2013" name="BMC Genomics">
        <title>Genomics-driven discovery of the pneumocandin biosynthetic gene cluster in the fungus Glarea lozoyensis.</title>
        <authorList>
            <person name="Chen L."/>
            <person name="Yue Q."/>
            <person name="Zhang X."/>
            <person name="Xiang M."/>
            <person name="Wang C."/>
            <person name="Li S."/>
            <person name="Che Y."/>
            <person name="Ortiz-Lopez F.J."/>
            <person name="Bills G.F."/>
            <person name="Liu X."/>
            <person name="An Z."/>
        </authorList>
    </citation>
    <scope>NUCLEOTIDE SEQUENCE [LARGE SCALE GENOMIC DNA]</scope>
    <source>
        <strain evidence="4">ATCC 20868 / MF5171</strain>
    </source>
</reference>
<accession>S3CWU3</accession>
<feature type="transmembrane region" description="Helical" evidence="2">
    <location>
        <begin position="113"/>
        <end position="137"/>
    </location>
</feature>
<organism evidence="3 4">
    <name type="scientific">Glarea lozoyensis (strain ATCC 20868 / MF5171)</name>
    <dbReference type="NCBI Taxonomy" id="1116229"/>
    <lineage>
        <taxon>Eukaryota</taxon>
        <taxon>Fungi</taxon>
        <taxon>Dikarya</taxon>
        <taxon>Ascomycota</taxon>
        <taxon>Pezizomycotina</taxon>
        <taxon>Leotiomycetes</taxon>
        <taxon>Helotiales</taxon>
        <taxon>Helotiaceae</taxon>
        <taxon>Glarea</taxon>
    </lineage>
</organism>
<feature type="transmembrane region" description="Helical" evidence="2">
    <location>
        <begin position="12"/>
        <end position="35"/>
    </location>
</feature>
<evidence type="ECO:0000256" key="1">
    <source>
        <dbReference type="SAM" id="MobiDB-lite"/>
    </source>
</evidence>
<dbReference type="eggNOG" id="ENOG502S9R5">
    <property type="taxonomic scope" value="Eukaryota"/>
</dbReference>
<feature type="compositionally biased region" description="Basic and acidic residues" evidence="1">
    <location>
        <begin position="163"/>
        <end position="172"/>
    </location>
</feature>
<sequence>MNSMPSKNDHGILHIVHGIQFCNILGVLGISAYRMTNKTLITTRSDTMAMGVAAKALVIMAYMIWTQRCQNLKKWSSIKASFILACTEIIFWAAAIVLPITTVGRCHPGIGCILSYIIISLAAVNCVLALPIAFITWRYYRYYKQYGVMPGSRGQMEQVNEVRLEEGSDSPHKPVFFPRPKIPSQLRDAYP</sequence>
<keyword evidence="2" id="KW-0472">Membrane</keyword>
<dbReference type="HOGENOM" id="CLU_102612_1_0_1"/>
<keyword evidence="2" id="KW-0812">Transmembrane</keyword>